<keyword evidence="4" id="KW-0255">Endonuclease</keyword>
<name>A0AAF0UG64_SOLVR</name>
<evidence type="ECO:0000256" key="6">
    <source>
        <dbReference type="ARBA" id="ARBA00022918"/>
    </source>
</evidence>
<dbReference type="InterPro" id="IPR043128">
    <property type="entry name" value="Rev_trsase/Diguanyl_cyclase"/>
</dbReference>
<evidence type="ECO:0000256" key="1">
    <source>
        <dbReference type="ARBA" id="ARBA00022679"/>
    </source>
</evidence>
<dbReference type="CDD" id="cd09274">
    <property type="entry name" value="RNase_HI_RT_Ty3"/>
    <property type="match status" value="1"/>
</dbReference>
<dbReference type="SUPFAM" id="SSF56672">
    <property type="entry name" value="DNA/RNA polymerases"/>
    <property type="match status" value="1"/>
</dbReference>
<dbReference type="Gene3D" id="3.30.70.270">
    <property type="match status" value="1"/>
</dbReference>
<proteinExistence type="predicted"/>
<accession>A0AAF0UG64</accession>
<dbReference type="FunFam" id="3.10.20.370:FF:000001">
    <property type="entry name" value="Retrovirus-related Pol polyprotein from transposon 17.6-like protein"/>
    <property type="match status" value="1"/>
</dbReference>
<keyword evidence="5" id="KW-0378">Hydrolase</keyword>
<sequence length="174" mass="20286">MTQKEVPFEWTDKCEERFQKLKTLLTTTPTHTLLVEGKDFIIYYDASHLGLGVVLIQEKNVIAYALRQLKIHQRNYPTHDLELAALVFALKIWRHYLYGVKFEVFIDHRSLQHVLTQKDLNLRQRRWVELLKDYDVTIQYHPCKANVVADALSRKIVSMGSLGCLGVSKRSLTC</sequence>
<evidence type="ECO:0000256" key="3">
    <source>
        <dbReference type="ARBA" id="ARBA00022722"/>
    </source>
</evidence>
<keyword evidence="3" id="KW-0540">Nuclease</keyword>
<gene>
    <name evidence="8" type="ORF">MTR67_038842</name>
</gene>
<evidence type="ECO:0000259" key="7">
    <source>
        <dbReference type="Pfam" id="PF17917"/>
    </source>
</evidence>
<dbReference type="GO" id="GO:0004519">
    <property type="term" value="F:endonuclease activity"/>
    <property type="evidence" value="ECO:0007669"/>
    <property type="project" value="UniProtKB-KW"/>
</dbReference>
<evidence type="ECO:0000256" key="4">
    <source>
        <dbReference type="ARBA" id="ARBA00022759"/>
    </source>
</evidence>
<evidence type="ECO:0000256" key="2">
    <source>
        <dbReference type="ARBA" id="ARBA00022695"/>
    </source>
</evidence>
<reference evidence="8" key="1">
    <citation type="submission" date="2023-08" db="EMBL/GenBank/DDBJ databases">
        <title>A de novo genome assembly of Solanum verrucosum Schlechtendal, a Mexican diploid species geographically isolated from the other diploid A-genome species in potato relatives.</title>
        <authorList>
            <person name="Hosaka K."/>
        </authorList>
    </citation>
    <scope>NUCLEOTIDE SEQUENCE</scope>
    <source>
        <tissue evidence="8">Young leaves</tissue>
    </source>
</reference>
<keyword evidence="2" id="KW-0548">Nucleotidyltransferase</keyword>
<keyword evidence="9" id="KW-1185">Reference proteome</keyword>
<dbReference type="Pfam" id="PF17917">
    <property type="entry name" value="RT_RNaseH"/>
    <property type="match status" value="1"/>
</dbReference>
<dbReference type="InterPro" id="IPR043502">
    <property type="entry name" value="DNA/RNA_pol_sf"/>
</dbReference>
<dbReference type="AlphaFoldDB" id="A0AAF0UG64"/>
<dbReference type="Gene3D" id="3.10.20.370">
    <property type="match status" value="1"/>
</dbReference>
<dbReference type="EMBL" id="CP133620">
    <property type="protein sequence ID" value="WMV45457.1"/>
    <property type="molecule type" value="Genomic_DNA"/>
</dbReference>
<dbReference type="Proteomes" id="UP001234989">
    <property type="component" value="Chromosome 9"/>
</dbReference>
<dbReference type="InterPro" id="IPR041373">
    <property type="entry name" value="RT_RNaseH"/>
</dbReference>
<organism evidence="8 9">
    <name type="scientific">Solanum verrucosum</name>
    <dbReference type="NCBI Taxonomy" id="315347"/>
    <lineage>
        <taxon>Eukaryota</taxon>
        <taxon>Viridiplantae</taxon>
        <taxon>Streptophyta</taxon>
        <taxon>Embryophyta</taxon>
        <taxon>Tracheophyta</taxon>
        <taxon>Spermatophyta</taxon>
        <taxon>Magnoliopsida</taxon>
        <taxon>eudicotyledons</taxon>
        <taxon>Gunneridae</taxon>
        <taxon>Pentapetalae</taxon>
        <taxon>asterids</taxon>
        <taxon>lamiids</taxon>
        <taxon>Solanales</taxon>
        <taxon>Solanaceae</taxon>
        <taxon>Solanoideae</taxon>
        <taxon>Solaneae</taxon>
        <taxon>Solanum</taxon>
    </lineage>
</organism>
<dbReference type="PANTHER" id="PTHR34072">
    <property type="entry name" value="ENZYMATIC POLYPROTEIN-RELATED"/>
    <property type="match status" value="1"/>
</dbReference>
<protein>
    <recommendedName>
        <fullName evidence="7">Reverse transcriptase RNase H-like domain-containing protein</fullName>
    </recommendedName>
</protein>
<keyword evidence="1" id="KW-0808">Transferase</keyword>
<keyword evidence="6" id="KW-0695">RNA-directed DNA polymerase</keyword>
<dbReference type="GO" id="GO:0003964">
    <property type="term" value="F:RNA-directed DNA polymerase activity"/>
    <property type="evidence" value="ECO:0007669"/>
    <property type="project" value="UniProtKB-KW"/>
</dbReference>
<feature type="domain" description="Reverse transcriptase RNase H-like" evidence="7">
    <location>
        <begin position="38"/>
        <end position="134"/>
    </location>
</feature>
<evidence type="ECO:0000256" key="5">
    <source>
        <dbReference type="ARBA" id="ARBA00022801"/>
    </source>
</evidence>
<dbReference type="PANTHER" id="PTHR34072:SF52">
    <property type="entry name" value="RIBONUCLEASE H"/>
    <property type="match status" value="1"/>
</dbReference>
<evidence type="ECO:0000313" key="9">
    <source>
        <dbReference type="Proteomes" id="UP001234989"/>
    </source>
</evidence>
<dbReference type="GO" id="GO:0016787">
    <property type="term" value="F:hydrolase activity"/>
    <property type="evidence" value="ECO:0007669"/>
    <property type="project" value="UniProtKB-KW"/>
</dbReference>
<evidence type="ECO:0000313" key="8">
    <source>
        <dbReference type="EMBL" id="WMV45457.1"/>
    </source>
</evidence>